<dbReference type="InterPro" id="IPR046349">
    <property type="entry name" value="C1-like_sf"/>
</dbReference>
<dbReference type="InterPro" id="IPR002035">
    <property type="entry name" value="VWF_A"/>
</dbReference>
<dbReference type="GO" id="GO:0003743">
    <property type="term" value="F:translation initiation factor activity"/>
    <property type="evidence" value="ECO:0007669"/>
    <property type="project" value="UniProtKB-KW"/>
</dbReference>
<dbReference type="GO" id="GO:0005675">
    <property type="term" value="C:transcription factor TFIIH holo complex"/>
    <property type="evidence" value="ECO:0007669"/>
    <property type="project" value="TreeGrafter"/>
</dbReference>
<feature type="domain" description="VWFA" evidence="9">
    <location>
        <begin position="44"/>
        <end position="213"/>
    </location>
</feature>
<evidence type="ECO:0000256" key="1">
    <source>
        <dbReference type="ARBA" id="ARBA00004123"/>
    </source>
</evidence>
<evidence type="ECO:0000256" key="4">
    <source>
        <dbReference type="ARBA" id="ARBA00022771"/>
    </source>
</evidence>
<dbReference type="InterPro" id="IPR036465">
    <property type="entry name" value="vWFA_dom_sf"/>
</dbReference>
<dbReference type="OrthoDB" id="284275at2759"/>
<dbReference type="Proteomes" id="UP000185944">
    <property type="component" value="Unassembled WGS sequence"/>
</dbReference>
<evidence type="ECO:0000313" key="11">
    <source>
        <dbReference type="Proteomes" id="UP000185944"/>
    </source>
</evidence>
<dbReference type="Pfam" id="PF04056">
    <property type="entry name" value="Ssl1"/>
    <property type="match status" value="1"/>
</dbReference>
<dbReference type="SMART" id="SM01047">
    <property type="entry name" value="C1_4"/>
    <property type="match status" value="1"/>
</dbReference>
<reference evidence="10 11" key="1">
    <citation type="submission" date="2016-02" db="EMBL/GenBank/DDBJ databases">
        <title>Discovery of a natural microsporidian pathogen with a broad tissue tropism in Caenorhabditis elegans.</title>
        <authorList>
            <person name="Luallen R.J."/>
            <person name="Reinke A.W."/>
            <person name="Tong L."/>
            <person name="Botts M.R."/>
            <person name="Felix M.-A."/>
            <person name="Troemel E.R."/>
        </authorList>
    </citation>
    <scope>NUCLEOTIDE SEQUENCE [LARGE SCALE GENOMIC DNA]</scope>
    <source>
        <strain evidence="10 11">JUm2807</strain>
    </source>
</reference>
<dbReference type="STRING" id="1805483.A0A177EII5"/>
<dbReference type="PANTHER" id="PTHR12695">
    <property type="entry name" value="GENERAL TRANSCRIPTION FACTOR IIH SUBUNIT 2"/>
    <property type="match status" value="1"/>
</dbReference>
<dbReference type="InterPro" id="IPR007198">
    <property type="entry name" value="Ssl1-like"/>
</dbReference>
<keyword evidence="4" id="KW-0863">Zinc-finger</keyword>
<dbReference type="GO" id="GO:0006289">
    <property type="term" value="P:nucleotide-excision repair"/>
    <property type="evidence" value="ECO:0007669"/>
    <property type="project" value="TreeGrafter"/>
</dbReference>
<name>A0A177EII5_9MICR</name>
<evidence type="ECO:0000256" key="3">
    <source>
        <dbReference type="ARBA" id="ARBA00022763"/>
    </source>
</evidence>
<proteinExistence type="inferred from homology"/>
<keyword evidence="5" id="KW-0805">Transcription regulation</keyword>
<dbReference type="RefSeq" id="XP_067544931.1">
    <property type="nucleotide sequence ID" value="XM_067689041.1"/>
</dbReference>
<dbReference type="VEuPathDB" id="MicrosporidiaDB:NEDG_01623"/>
<dbReference type="GeneID" id="93647973"/>
<organism evidence="10 11">
    <name type="scientific">Nematocida displodere</name>
    <dbReference type="NCBI Taxonomy" id="1805483"/>
    <lineage>
        <taxon>Eukaryota</taxon>
        <taxon>Fungi</taxon>
        <taxon>Fungi incertae sedis</taxon>
        <taxon>Microsporidia</taxon>
        <taxon>Nematocida</taxon>
    </lineage>
</organism>
<dbReference type="GO" id="GO:0006367">
    <property type="term" value="P:transcription initiation at RNA polymerase II promoter"/>
    <property type="evidence" value="ECO:0007669"/>
    <property type="project" value="EnsemblFungi"/>
</dbReference>
<evidence type="ECO:0000256" key="8">
    <source>
        <dbReference type="ARBA" id="ARBA00023242"/>
    </source>
</evidence>
<gene>
    <name evidence="10" type="ORF">NEDG_01623</name>
</gene>
<comment type="caution">
    <text evidence="10">The sequence shown here is derived from an EMBL/GenBank/DDBJ whole genome shotgun (WGS) entry which is preliminary data.</text>
</comment>
<evidence type="ECO:0000256" key="2">
    <source>
        <dbReference type="ARBA" id="ARBA00006092"/>
    </source>
</evidence>
<keyword evidence="4" id="KW-0862">Zinc</keyword>
<keyword evidence="6" id="KW-0804">Transcription</keyword>
<dbReference type="Gene3D" id="3.30.40.10">
    <property type="entry name" value="Zinc/RING finger domain, C3HC4 (zinc finger)"/>
    <property type="match status" value="1"/>
</dbReference>
<keyword evidence="11" id="KW-1185">Reference proteome</keyword>
<keyword evidence="10" id="KW-0396">Initiation factor</keyword>
<keyword evidence="4" id="KW-0479">Metal-binding</keyword>
<evidence type="ECO:0000256" key="7">
    <source>
        <dbReference type="ARBA" id="ARBA00023204"/>
    </source>
</evidence>
<comment type="similarity">
    <text evidence="2">Belongs to the GTF2H2 family.</text>
</comment>
<sequence>MDENKFRWEETFQKTWDGERAEEESTGMHVSRRTENVQRGIVRKVLLVLDMSSSVEERDFLPTRKHHLKSSVRTFYRTFTESNPLSTIGVAVVSDGLAHLASVIVSDEEILDTIISKAPGSGRFSLEAALETAAVFFQNSSFLKEIVIVASSISFTGRSPYKVINNLIGKGVKIHTVHLAAEMNILKELSTRSGGIFGVTERPEDLPILLDLINIPTPHNTSGRLSMLEVGFPKAIEEASICACHLKMTERGYVCPFCSTKVCSIPGVCPICESILSAAVHLLKAFHWMDSAPIYLHSEAAACAACQAINAPMQMCPKCKTSVCIECSTFIHQELNFCIFCSDAS</sequence>
<evidence type="ECO:0000259" key="9">
    <source>
        <dbReference type="PROSITE" id="PS50234"/>
    </source>
</evidence>
<dbReference type="EMBL" id="LTDL01000021">
    <property type="protein sequence ID" value="OAG31210.1"/>
    <property type="molecule type" value="Genomic_DNA"/>
</dbReference>
<keyword evidence="8" id="KW-0539">Nucleus</keyword>
<dbReference type="GO" id="GO:0008270">
    <property type="term" value="F:zinc ion binding"/>
    <property type="evidence" value="ECO:0007669"/>
    <property type="project" value="UniProtKB-KW"/>
</dbReference>
<dbReference type="InterPro" id="IPR013083">
    <property type="entry name" value="Znf_RING/FYVE/PHD"/>
</dbReference>
<keyword evidence="3" id="KW-0227">DNA damage</keyword>
<evidence type="ECO:0000256" key="6">
    <source>
        <dbReference type="ARBA" id="ARBA00023163"/>
    </source>
</evidence>
<comment type="subcellular location">
    <subcellularLocation>
        <location evidence="1">Nucleus</location>
    </subcellularLocation>
</comment>
<protein>
    <submittedName>
        <fullName evidence="10">Transcription initiation factor TFIIH subunit 2</fullName>
    </submittedName>
</protein>
<dbReference type="SUPFAM" id="SSF57889">
    <property type="entry name" value="Cysteine-rich domain"/>
    <property type="match status" value="1"/>
</dbReference>
<dbReference type="SUPFAM" id="SSF53300">
    <property type="entry name" value="vWA-like"/>
    <property type="match status" value="1"/>
</dbReference>
<dbReference type="GO" id="GO:0006357">
    <property type="term" value="P:regulation of transcription by RNA polymerase II"/>
    <property type="evidence" value="ECO:0007669"/>
    <property type="project" value="TreeGrafter"/>
</dbReference>
<keyword evidence="7" id="KW-0234">DNA repair</keyword>
<dbReference type="AlphaFoldDB" id="A0A177EII5"/>
<dbReference type="InterPro" id="IPR004595">
    <property type="entry name" value="TFIIH_C1-like_dom"/>
</dbReference>
<dbReference type="Gene3D" id="3.40.50.410">
    <property type="entry name" value="von Willebrand factor, type A domain"/>
    <property type="match status" value="1"/>
</dbReference>
<dbReference type="PROSITE" id="PS50234">
    <property type="entry name" value="VWFA"/>
    <property type="match status" value="1"/>
</dbReference>
<keyword evidence="10" id="KW-0648">Protein biosynthesis</keyword>
<dbReference type="PANTHER" id="PTHR12695:SF2">
    <property type="entry name" value="GENERAL TRANSCRIPTION FACTOR IIH SUBUNIT 2-RELATED"/>
    <property type="match status" value="1"/>
</dbReference>
<accession>A0A177EII5</accession>
<evidence type="ECO:0000313" key="10">
    <source>
        <dbReference type="EMBL" id="OAG31210.1"/>
    </source>
</evidence>
<dbReference type="GO" id="GO:0016251">
    <property type="term" value="F:RNA polymerase II general transcription initiation factor activity"/>
    <property type="evidence" value="ECO:0007669"/>
    <property type="project" value="EnsemblFungi"/>
</dbReference>
<evidence type="ECO:0000256" key="5">
    <source>
        <dbReference type="ARBA" id="ARBA00023015"/>
    </source>
</evidence>